<gene>
    <name evidence="1" type="ORF">NVS88_06125</name>
</gene>
<sequence>MRSRGRRRGWIVVVAILVAVGAAWFVNVGRHHLPSPPGCTVADPDGGSGSYELTPGQAGNAATIAAVGMQMGMPNHAVTVALATAMQESKLINLAGGDRDSAGLFQQRPSQGWGTYDQVRDPVYAAKTFYQHLEAEPDWTQLSVNDAAQLVQNSGAPSAYAKWEGEARAVAMALTGESPAALSCHDLKLTTPRGSLVDTASAELGTTTLSGPHDPARGWAISAWLVAHANDLGVDRVGFAGHSWTAASGKWTSDASATDLTFHQVGTA</sequence>
<dbReference type="Proteomes" id="UP001152755">
    <property type="component" value="Unassembled WGS sequence"/>
</dbReference>
<comment type="caution">
    <text evidence="1">The sequence shown here is derived from an EMBL/GenBank/DDBJ whole genome shotgun (WGS) entry which is preliminary data.</text>
</comment>
<keyword evidence="2" id="KW-1185">Reference proteome</keyword>
<evidence type="ECO:0000313" key="2">
    <source>
        <dbReference type="Proteomes" id="UP001152755"/>
    </source>
</evidence>
<dbReference type="EMBL" id="JANRHA010000003">
    <property type="protein sequence ID" value="MDG3014132.1"/>
    <property type="molecule type" value="Genomic_DNA"/>
</dbReference>
<reference evidence="1" key="1">
    <citation type="submission" date="2022-08" db="EMBL/GenBank/DDBJ databases">
        <title>Genome analysis of Corynebacteriales strain.</title>
        <authorList>
            <person name="Lee S.D."/>
        </authorList>
    </citation>
    <scope>NUCLEOTIDE SEQUENCE</scope>
    <source>
        <strain evidence="1">D3-21</strain>
    </source>
</reference>
<protein>
    <submittedName>
        <fullName evidence="1">Uncharacterized protein</fullName>
    </submittedName>
</protein>
<proteinExistence type="predicted"/>
<accession>A0A9X4LZM1</accession>
<dbReference type="RefSeq" id="WP_277832011.1">
    <property type="nucleotide sequence ID" value="NZ_JAAIVF010000002.1"/>
</dbReference>
<organism evidence="1 2">
    <name type="scientific">Speluncibacter jeojiensis</name>
    <dbReference type="NCBI Taxonomy" id="2710754"/>
    <lineage>
        <taxon>Bacteria</taxon>
        <taxon>Bacillati</taxon>
        <taxon>Actinomycetota</taxon>
        <taxon>Actinomycetes</taxon>
        <taxon>Mycobacteriales</taxon>
        <taxon>Speluncibacteraceae</taxon>
        <taxon>Speluncibacter</taxon>
    </lineage>
</organism>
<evidence type="ECO:0000313" key="1">
    <source>
        <dbReference type="EMBL" id="MDG3014132.1"/>
    </source>
</evidence>
<name>A0A9X4LZM1_9ACTN</name>
<dbReference type="AlphaFoldDB" id="A0A9X4LZM1"/>